<keyword evidence="1" id="KW-1133">Transmembrane helix</keyword>
<evidence type="ECO:0000313" key="2">
    <source>
        <dbReference type="EMBL" id="MFG1371553.1"/>
    </source>
</evidence>
<feature type="transmembrane region" description="Helical" evidence="1">
    <location>
        <begin position="26"/>
        <end position="47"/>
    </location>
</feature>
<reference evidence="2 3" key="1">
    <citation type="submission" date="2024-02" db="EMBL/GenBank/DDBJ databases">
        <title>Expansion and revision of Xanthobacter and proposal of Roseixanthobacter gen. nov.</title>
        <authorList>
            <person name="Soltysiak M.P.M."/>
            <person name="Jalihal A."/>
            <person name="Ory A."/>
            <person name="Chrisophersen C."/>
            <person name="Lee A.D."/>
            <person name="Boulton J."/>
            <person name="Springer M."/>
        </authorList>
    </citation>
    <scope>NUCLEOTIDE SEQUENCE [LARGE SCALE GENOMIC DNA]</scope>
    <source>
        <strain evidence="2 3">23A</strain>
    </source>
</reference>
<comment type="caution">
    <text evidence="2">The sequence shown here is derived from an EMBL/GenBank/DDBJ whole genome shotgun (WGS) entry which is preliminary data.</text>
</comment>
<accession>A0ABW6ZV10</accession>
<evidence type="ECO:0000256" key="1">
    <source>
        <dbReference type="SAM" id="Phobius"/>
    </source>
</evidence>
<proteinExistence type="predicted"/>
<protein>
    <submittedName>
        <fullName evidence="2">AzlC family ABC transporter permease</fullName>
    </submittedName>
</protein>
<feature type="transmembrane region" description="Helical" evidence="1">
    <location>
        <begin position="59"/>
        <end position="92"/>
    </location>
</feature>
<feature type="transmembrane region" description="Helical" evidence="1">
    <location>
        <begin position="112"/>
        <end position="131"/>
    </location>
</feature>
<evidence type="ECO:0000313" key="3">
    <source>
        <dbReference type="Proteomes" id="UP001604002"/>
    </source>
</evidence>
<keyword evidence="1" id="KW-0812">Transmembrane</keyword>
<feature type="transmembrane region" description="Helical" evidence="1">
    <location>
        <begin position="223"/>
        <end position="241"/>
    </location>
</feature>
<dbReference type="EMBL" id="JBAFVH010000002">
    <property type="protein sequence ID" value="MFG1371553.1"/>
    <property type="molecule type" value="Genomic_DNA"/>
</dbReference>
<gene>
    <name evidence="2" type="ORF">V5F32_05205</name>
</gene>
<sequence>MSAPPVTHPAHHAPAVWFLKGLKAGLSVPAIVLFASYIGFGAVLQSVGFPIGAGLASTLLIWALPAQLILIGGIAAGTALPAVALAVAISSIRLLPMVVSVAPYIRGPRRSLFWELVSAHYVAMTVWLEGLRLLPHLPGEARLPFTLGLGNMLISISMLGTLTGFLVAGEVPTPLAAALLLLTPLSFTVLMVRNAAGATDWLALAAGFLLMPATLGLDGGLDLMIAGIGGGTFAYVAGRLLERRRAQP</sequence>
<feature type="transmembrane region" description="Helical" evidence="1">
    <location>
        <begin position="174"/>
        <end position="192"/>
    </location>
</feature>
<dbReference type="Pfam" id="PF03591">
    <property type="entry name" value="AzlC"/>
    <property type="match status" value="1"/>
</dbReference>
<feature type="transmembrane region" description="Helical" evidence="1">
    <location>
        <begin position="143"/>
        <end position="168"/>
    </location>
</feature>
<name>A0ABW6ZV10_9HYPH</name>
<organism evidence="2 3">
    <name type="scientific">Xanthobacter oligotrophicus</name>
    <dbReference type="NCBI Taxonomy" id="2607286"/>
    <lineage>
        <taxon>Bacteria</taxon>
        <taxon>Pseudomonadati</taxon>
        <taxon>Pseudomonadota</taxon>
        <taxon>Alphaproteobacteria</taxon>
        <taxon>Hyphomicrobiales</taxon>
        <taxon>Xanthobacteraceae</taxon>
        <taxon>Xanthobacter</taxon>
    </lineage>
</organism>
<keyword evidence="3" id="KW-1185">Reference proteome</keyword>
<dbReference type="InterPro" id="IPR011606">
    <property type="entry name" value="Brnchd-chn_aa_trnsp_permease"/>
</dbReference>
<keyword evidence="1" id="KW-0472">Membrane</keyword>
<dbReference type="Proteomes" id="UP001604002">
    <property type="component" value="Unassembled WGS sequence"/>
</dbReference>
<dbReference type="RefSeq" id="WP_393991529.1">
    <property type="nucleotide sequence ID" value="NZ_JBAFVH010000002.1"/>
</dbReference>